<dbReference type="AlphaFoldDB" id="A0A6G0W8P8"/>
<dbReference type="SUPFAM" id="SSF53098">
    <property type="entry name" value="Ribonuclease H-like"/>
    <property type="match status" value="1"/>
</dbReference>
<dbReference type="GO" id="GO:0003676">
    <property type="term" value="F:nucleic acid binding"/>
    <property type="evidence" value="ECO:0007669"/>
    <property type="project" value="InterPro"/>
</dbReference>
<dbReference type="Gene3D" id="3.30.420.10">
    <property type="entry name" value="Ribonuclease H-like superfamily/Ribonuclease H"/>
    <property type="match status" value="1"/>
</dbReference>
<keyword evidence="4" id="KW-1185">Reference proteome</keyword>
<feature type="domain" description="Integrase catalytic" evidence="2">
    <location>
        <begin position="38"/>
        <end position="210"/>
    </location>
</feature>
<proteinExistence type="predicted"/>
<dbReference type="InterPro" id="IPR039537">
    <property type="entry name" value="Retrotran_Ty1/copia-like"/>
</dbReference>
<gene>
    <name evidence="3" type="ORF">Ae201684_017573</name>
</gene>
<name>A0A6G0W8P8_9STRA</name>
<evidence type="ECO:0000256" key="1">
    <source>
        <dbReference type="SAM" id="MobiDB-lite"/>
    </source>
</evidence>
<feature type="region of interest" description="Disordered" evidence="1">
    <location>
        <begin position="284"/>
        <end position="342"/>
    </location>
</feature>
<evidence type="ECO:0000313" key="3">
    <source>
        <dbReference type="EMBL" id="KAF0723539.1"/>
    </source>
</evidence>
<evidence type="ECO:0000259" key="2">
    <source>
        <dbReference type="PROSITE" id="PS50994"/>
    </source>
</evidence>
<evidence type="ECO:0000313" key="4">
    <source>
        <dbReference type="Proteomes" id="UP000481153"/>
    </source>
</evidence>
<feature type="compositionally biased region" description="Acidic residues" evidence="1">
    <location>
        <begin position="284"/>
        <end position="298"/>
    </location>
</feature>
<dbReference type="InterPro" id="IPR012337">
    <property type="entry name" value="RNaseH-like_sf"/>
</dbReference>
<dbReference type="InterPro" id="IPR001584">
    <property type="entry name" value="Integrase_cat-core"/>
</dbReference>
<organism evidence="3 4">
    <name type="scientific">Aphanomyces euteiches</name>
    <dbReference type="NCBI Taxonomy" id="100861"/>
    <lineage>
        <taxon>Eukaryota</taxon>
        <taxon>Sar</taxon>
        <taxon>Stramenopiles</taxon>
        <taxon>Oomycota</taxon>
        <taxon>Saprolegniomycetes</taxon>
        <taxon>Saprolegniales</taxon>
        <taxon>Verrucalvaceae</taxon>
        <taxon>Aphanomyces</taxon>
    </lineage>
</organism>
<dbReference type="PANTHER" id="PTHR42648">
    <property type="entry name" value="TRANSPOSASE, PUTATIVE-RELATED"/>
    <property type="match status" value="1"/>
</dbReference>
<dbReference type="GO" id="GO:0015074">
    <property type="term" value="P:DNA integration"/>
    <property type="evidence" value="ECO:0007669"/>
    <property type="project" value="InterPro"/>
</dbReference>
<feature type="compositionally biased region" description="Polar residues" evidence="1">
    <location>
        <begin position="304"/>
        <end position="315"/>
    </location>
</feature>
<dbReference type="Pfam" id="PF25597">
    <property type="entry name" value="SH3_retrovirus"/>
    <property type="match status" value="1"/>
</dbReference>
<feature type="compositionally biased region" description="Basic and acidic residues" evidence="1">
    <location>
        <begin position="369"/>
        <end position="380"/>
    </location>
</feature>
<sequence>MGHLPLQTIKLCAKEHVGIPKEFVAPTTQCVACVGAKMAALPKPKFATRKWKLGELIHSDLKGPMRTASNNGYLYMATYIEEVSGFVWTKILKVKDEQELQAWMETQSGFKIKCLRSDGDGEYTSGDFEAYLKEQGIKHETTAPDSPHQNGKAERMNRTLFEMALAMMLHSGMEKRWWAEAVSTAAYIRNRVVNSNDDEKTPQEILFGQKPNYSNWKVWGCICYRLLPYQSKRDKLKAKASKCIFLGYSKTKKAYRLYDIETMKVVHAITVTFFETRFWKDEPGDDYDDSSDEESDDGFDNHNESVSMPSNTPDETSPASSEASSASQQSYNLRNIPRDTRGHILPDFRRSLSLDELLEESNRMRRFNEAERQRRVERRQQSCLPPLPPLQNSTILRRSTRETRRPSRYMRGGRYD</sequence>
<feature type="region of interest" description="Disordered" evidence="1">
    <location>
        <begin position="369"/>
        <end position="392"/>
    </location>
</feature>
<comment type="caution">
    <text evidence="3">The sequence shown here is derived from an EMBL/GenBank/DDBJ whole genome shotgun (WGS) entry which is preliminary data.</text>
</comment>
<dbReference type="InterPro" id="IPR057670">
    <property type="entry name" value="SH3_retrovirus"/>
</dbReference>
<dbReference type="Proteomes" id="UP000481153">
    <property type="component" value="Unassembled WGS sequence"/>
</dbReference>
<feature type="region of interest" description="Disordered" evidence="1">
    <location>
        <begin position="397"/>
        <end position="416"/>
    </location>
</feature>
<protein>
    <recommendedName>
        <fullName evidence="2">Integrase catalytic domain-containing protein</fullName>
    </recommendedName>
</protein>
<dbReference type="EMBL" id="VJMJ01000303">
    <property type="protein sequence ID" value="KAF0723539.1"/>
    <property type="molecule type" value="Genomic_DNA"/>
</dbReference>
<dbReference type="InterPro" id="IPR036397">
    <property type="entry name" value="RNaseH_sf"/>
</dbReference>
<dbReference type="PROSITE" id="PS50994">
    <property type="entry name" value="INTEGRASE"/>
    <property type="match status" value="1"/>
</dbReference>
<dbReference type="VEuPathDB" id="FungiDB:AeMF1_007522"/>
<feature type="compositionally biased region" description="Low complexity" evidence="1">
    <location>
        <begin position="317"/>
        <end position="330"/>
    </location>
</feature>
<dbReference type="PANTHER" id="PTHR42648:SF28">
    <property type="entry name" value="TRANSPOSON-ENCODED PROTEIN WITH RIBONUCLEASE H-LIKE AND RETROVIRUS ZINC FINGER-LIKE DOMAINS"/>
    <property type="match status" value="1"/>
</dbReference>
<accession>A0A6G0W8P8</accession>
<reference evidence="3 4" key="1">
    <citation type="submission" date="2019-07" db="EMBL/GenBank/DDBJ databases">
        <title>Genomics analysis of Aphanomyces spp. identifies a new class of oomycete effector associated with host adaptation.</title>
        <authorList>
            <person name="Gaulin E."/>
        </authorList>
    </citation>
    <scope>NUCLEOTIDE SEQUENCE [LARGE SCALE GENOMIC DNA]</scope>
    <source>
        <strain evidence="3 4">ATCC 201684</strain>
    </source>
</reference>